<accession>A0AAV5QLK0</accession>
<evidence type="ECO:0000256" key="1">
    <source>
        <dbReference type="SAM" id="SignalP"/>
    </source>
</evidence>
<organism evidence="2 3">
    <name type="scientific">Saccharomycopsis crataegensis</name>
    <dbReference type="NCBI Taxonomy" id="43959"/>
    <lineage>
        <taxon>Eukaryota</taxon>
        <taxon>Fungi</taxon>
        <taxon>Dikarya</taxon>
        <taxon>Ascomycota</taxon>
        <taxon>Saccharomycotina</taxon>
        <taxon>Saccharomycetes</taxon>
        <taxon>Saccharomycopsidaceae</taxon>
        <taxon>Saccharomycopsis</taxon>
    </lineage>
</organism>
<dbReference type="GeneID" id="90073642"/>
<dbReference type="Proteomes" id="UP001360560">
    <property type="component" value="Unassembled WGS sequence"/>
</dbReference>
<dbReference type="RefSeq" id="XP_064852663.1">
    <property type="nucleotide sequence ID" value="XM_064996591.1"/>
</dbReference>
<protein>
    <submittedName>
        <fullName evidence="2">Uncharacterized protein</fullName>
    </submittedName>
</protein>
<proteinExistence type="predicted"/>
<evidence type="ECO:0000313" key="2">
    <source>
        <dbReference type="EMBL" id="GMM35663.1"/>
    </source>
</evidence>
<keyword evidence="1" id="KW-0732">Signal</keyword>
<dbReference type="EMBL" id="BTFZ01000010">
    <property type="protein sequence ID" value="GMM35663.1"/>
    <property type="molecule type" value="Genomic_DNA"/>
</dbReference>
<comment type="caution">
    <text evidence="2">The sequence shown here is derived from an EMBL/GenBank/DDBJ whole genome shotgun (WGS) entry which is preliminary data.</text>
</comment>
<reference evidence="2 3" key="1">
    <citation type="journal article" date="2023" name="Elife">
        <title>Identification of key yeast species and microbe-microbe interactions impacting larval growth of Drosophila in the wild.</title>
        <authorList>
            <person name="Mure A."/>
            <person name="Sugiura Y."/>
            <person name="Maeda R."/>
            <person name="Honda K."/>
            <person name="Sakurai N."/>
            <person name="Takahashi Y."/>
            <person name="Watada M."/>
            <person name="Katoh T."/>
            <person name="Gotoh A."/>
            <person name="Gotoh Y."/>
            <person name="Taniguchi I."/>
            <person name="Nakamura K."/>
            <person name="Hayashi T."/>
            <person name="Katayama T."/>
            <person name="Uemura T."/>
            <person name="Hattori Y."/>
        </authorList>
    </citation>
    <scope>NUCLEOTIDE SEQUENCE [LARGE SCALE GENOMIC DNA]</scope>
    <source>
        <strain evidence="2 3">SC-9</strain>
    </source>
</reference>
<dbReference type="AlphaFoldDB" id="A0AAV5QLK0"/>
<feature type="chain" id="PRO_5043540231" evidence="1">
    <location>
        <begin position="18"/>
        <end position="195"/>
    </location>
</feature>
<evidence type="ECO:0000313" key="3">
    <source>
        <dbReference type="Proteomes" id="UP001360560"/>
    </source>
</evidence>
<name>A0AAV5QLK0_9ASCO</name>
<keyword evidence="3" id="KW-1185">Reference proteome</keyword>
<sequence>MNLWRLTLVACTVVVHGLYIPRLQSQMPGDEIQPTSVHIQRLDNNHHHGGNAYDDNNNNINNFEPGSMINFAKRTTDLSYNVYLTKDINYLRRANNMLWSSVNQRLGFVQVTGIEESQNKGDNNNNSNNGVVAQEKNIVDTSPCSVYDYDLSTTSSNSNITRYYKYSGKLDTKTIEELQNSPDVACMSKEEEEEE</sequence>
<feature type="signal peptide" evidence="1">
    <location>
        <begin position="1"/>
        <end position="17"/>
    </location>
</feature>
<gene>
    <name evidence="2" type="ORF">DASC09_029880</name>
</gene>